<gene>
    <name evidence="7" type="ORF">JCM21142_31090</name>
</gene>
<dbReference type="PANTHER" id="PTHR43557">
    <property type="entry name" value="APOPTOSIS-INDUCING FACTOR 1"/>
    <property type="match status" value="1"/>
</dbReference>
<dbReference type="eggNOG" id="COG0446">
    <property type="taxonomic scope" value="Bacteria"/>
</dbReference>
<keyword evidence="4" id="KW-0560">Oxidoreductase</keyword>
<feature type="domain" description="Reductase C-terminal" evidence="6">
    <location>
        <begin position="325"/>
        <end position="408"/>
    </location>
</feature>
<dbReference type="AlphaFoldDB" id="W7XW12"/>
<comment type="caution">
    <text evidence="7">The sequence shown here is derived from an EMBL/GenBank/DDBJ whole genome shotgun (WGS) entry which is preliminary data.</text>
</comment>
<evidence type="ECO:0000256" key="3">
    <source>
        <dbReference type="ARBA" id="ARBA00022827"/>
    </source>
</evidence>
<feature type="domain" description="FAD/NAD(P)-binding" evidence="5">
    <location>
        <begin position="7"/>
        <end position="306"/>
    </location>
</feature>
<evidence type="ECO:0000313" key="7">
    <source>
        <dbReference type="EMBL" id="GAF02455.1"/>
    </source>
</evidence>
<dbReference type="PRINTS" id="PR00368">
    <property type="entry name" value="FADPNR"/>
</dbReference>
<evidence type="ECO:0000313" key="8">
    <source>
        <dbReference type="Proteomes" id="UP000019402"/>
    </source>
</evidence>
<organism evidence="7 8">
    <name type="scientific">Saccharicrinis fermentans DSM 9555 = JCM 21142</name>
    <dbReference type="NCBI Taxonomy" id="869213"/>
    <lineage>
        <taxon>Bacteria</taxon>
        <taxon>Pseudomonadati</taxon>
        <taxon>Bacteroidota</taxon>
        <taxon>Bacteroidia</taxon>
        <taxon>Marinilabiliales</taxon>
        <taxon>Marinilabiliaceae</taxon>
        <taxon>Saccharicrinis</taxon>
    </lineage>
</organism>
<comment type="cofactor">
    <cofactor evidence="1">
        <name>FAD</name>
        <dbReference type="ChEBI" id="CHEBI:57692"/>
    </cofactor>
</comment>
<dbReference type="InterPro" id="IPR023753">
    <property type="entry name" value="FAD/NAD-binding_dom"/>
</dbReference>
<dbReference type="Pfam" id="PF07992">
    <property type="entry name" value="Pyr_redox_2"/>
    <property type="match status" value="1"/>
</dbReference>
<dbReference type="Proteomes" id="UP000019402">
    <property type="component" value="Unassembled WGS sequence"/>
</dbReference>
<sequence>MDTSNLKCVIIGASQAGVSCAFALREEGWKGEIRLFDADSKCPYSRPPLSKGALTGKDNMDDHVLKPLHLYQKENIHLHLGSKVVSLDPIDNQIVLSNQAVYEFDNLVLATGARAFVPPIPGIDSVEKVFVLRTQSDAENIRREVSHSTDKEVLIIGGGYIGLETASSLSAMGARVTVLEREQRILERVTAPVMSAFFMHLHTRHKVDIKLNKNVVSVDQEDKCRVVCEDGSTYQADIIVVGVGVMVNTELAEQAAIKVDNGIWVNSSMQTSRKNIYAIGDCTRHYNPFYDRYIRLESVQNANDQAKIAAASLCGNKGVYDVLPWFWSDQYDVKLQIVGLSEGYDNLVVRHEDGKENAFSVWYFHKEQLLAVDAVNNAKAYMIGAKFIRQKIGVDKNKLGDSRIPLKPTNLLKE</sequence>
<dbReference type="Gene3D" id="3.50.50.60">
    <property type="entry name" value="FAD/NAD(P)-binding domain"/>
    <property type="match status" value="2"/>
</dbReference>
<evidence type="ECO:0000256" key="2">
    <source>
        <dbReference type="ARBA" id="ARBA00022630"/>
    </source>
</evidence>
<evidence type="ECO:0000259" key="5">
    <source>
        <dbReference type="Pfam" id="PF07992"/>
    </source>
</evidence>
<keyword evidence="3" id="KW-0274">FAD</keyword>
<reference evidence="7 8" key="1">
    <citation type="journal article" date="2014" name="Genome Announc.">
        <title>Draft Genome Sequence of Cytophaga fermentans JCM 21142T, a Facultative Anaerobe Isolated from Marine Mud.</title>
        <authorList>
            <person name="Starns D."/>
            <person name="Oshima K."/>
            <person name="Suda W."/>
            <person name="Iino T."/>
            <person name="Yuki M."/>
            <person name="Inoue J."/>
            <person name="Kitamura K."/>
            <person name="Iida T."/>
            <person name="Darby A."/>
            <person name="Hattori M."/>
            <person name="Ohkuma M."/>
        </authorList>
    </citation>
    <scope>NUCLEOTIDE SEQUENCE [LARGE SCALE GENOMIC DNA]</scope>
    <source>
        <strain evidence="7 8">JCM 21142</strain>
    </source>
</reference>
<dbReference type="GO" id="GO:0005737">
    <property type="term" value="C:cytoplasm"/>
    <property type="evidence" value="ECO:0007669"/>
    <property type="project" value="TreeGrafter"/>
</dbReference>
<dbReference type="PANTHER" id="PTHR43557:SF2">
    <property type="entry name" value="RIESKE DOMAIN-CONTAINING PROTEIN-RELATED"/>
    <property type="match status" value="1"/>
</dbReference>
<dbReference type="InterPro" id="IPR050446">
    <property type="entry name" value="FAD-oxidoreductase/Apoptosis"/>
</dbReference>
<dbReference type="Pfam" id="PF14759">
    <property type="entry name" value="Reductase_C"/>
    <property type="match status" value="1"/>
</dbReference>
<dbReference type="OrthoDB" id="9792592at2"/>
<dbReference type="GO" id="GO:0016651">
    <property type="term" value="F:oxidoreductase activity, acting on NAD(P)H"/>
    <property type="evidence" value="ECO:0007669"/>
    <property type="project" value="TreeGrafter"/>
</dbReference>
<evidence type="ECO:0000256" key="1">
    <source>
        <dbReference type="ARBA" id="ARBA00001974"/>
    </source>
</evidence>
<dbReference type="SUPFAM" id="SSF55424">
    <property type="entry name" value="FAD/NAD-linked reductases, dimerisation (C-terminal) domain"/>
    <property type="match status" value="1"/>
</dbReference>
<dbReference type="InterPro" id="IPR036188">
    <property type="entry name" value="FAD/NAD-bd_sf"/>
</dbReference>
<proteinExistence type="predicted"/>
<dbReference type="SUPFAM" id="SSF51905">
    <property type="entry name" value="FAD/NAD(P)-binding domain"/>
    <property type="match status" value="1"/>
</dbReference>
<dbReference type="RefSeq" id="WP_027472823.1">
    <property type="nucleotide sequence ID" value="NZ_BAMD01000009.1"/>
</dbReference>
<keyword evidence="2" id="KW-0285">Flavoprotein</keyword>
<dbReference type="InterPro" id="IPR016156">
    <property type="entry name" value="FAD/NAD-linked_Rdtase_dimer_sf"/>
</dbReference>
<protein>
    <submittedName>
        <fullName evidence="7">Putidaredoxin reductase</fullName>
    </submittedName>
</protein>
<dbReference type="STRING" id="869213.GCA_000517085_03409"/>
<dbReference type="PRINTS" id="PR00411">
    <property type="entry name" value="PNDRDTASEI"/>
</dbReference>
<keyword evidence="8" id="KW-1185">Reference proteome</keyword>
<evidence type="ECO:0000256" key="4">
    <source>
        <dbReference type="ARBA" id="ARBA00023002"/>
    </source>
</evidence>
<dbReference type="EMBL" id="BAMD01000009">
    <property type="protein sequence ID" value="GAF02455.1"/>
    <property type="molecule type" value="Genomic_DNA"/>
</dbReference>
<accession>W7XW12</accession>
<evidence type="ECO:0000259" key="6">
    <source>
        <dbReference type="Pfam" id="PF14759"/>
    </source>
</evidence>
<dbReference type="PROSITE" id="PS51257">
    <property type="entry name" value="PROKAR_LIPOPROTEIN"/>
    <property type="match status" value="1"/>
</dbReference>
<name>W7XW12_9BACT</name>
<dbReference type="InterPro" id="IPR028202">
    <property type="entry name" value="Reductase_C"/>
</dbReference>
<dbReference type="Gene3D" id="3.30.390.30">
    <property type="match status" value="1"/>
</dbReference>